<organism evidence="2 3">
    <name type="scientific">Symbiodinium pilosum</name>
    <name type="common">Dinoflagellate</name>
    <dbReference type="NCBI Taxonomy" id="2952"/>
    <lineage>
        <taxon>Eukaryota</taxon>
        <taxon>Sar</taxon>
        <taxon>Alveolata</taxon>
        <taxon>Dinophyceae</taxon>
        <taxon>Suessiales</taxon>
        <taxon>Symbiodiniaceae</taxon>
        <taxon>Symbiodinium</taxon>
    </lineage>
</organism>
<dbReference type="PROSITE" id="PS50191">
    <property type="entry name" value="CRAL_TRIO"/>
    <property type="match status" value="1"/>
</dbReference>
<evidence type="ECO:0000313" key="2">
    <source>
        <dbReference type="EMBL" id="CAE7252065.1"/>
    </source>
</evidence>
<name>A0A812M818_SYMPI</name>
<feature type="domain" description="CRAL-TRIO" evidence="1">
    <location>
        <begin position="1"/>
        <end position="124"/>
    </location>
</feature>
<dbReference type="EMBL" id="CAJNIZ010006692">
    <property type="protein sequence ID" value="CAE7252065.1"/>
    <property type="molecule type" value="Genomic_DNA"/>
</dbReference>
<dbReference type="OrthoDB" id="1434354at2759"/>
<evidence type="ECO:0000259" key="1">
    <source>
        <dbReference type="PROSITE" id="PS50191"/>
    </source>
</evidence>
<protein>
    <recommendedName>
        <fullName evidence="1">CRAL-TRIO domain-containing protein</fullName>
    </recommendedName>
</protein>
<dbReference type="SUPFAM" id="SSF52087">
    <property type="entry name" value="CRAL/TRIO domain"/>
    <property type="match status" value="1"/>
</dbReference>
<dbReference type="InterPro" id="IPR001251">
    <property type="entry name" value="CRAL-TRIO_dom"/>
</dbReference>
<dbReference type="CDD" id="cd00170">
    <property type="entry name" value="SEC14"/>
    <property type="match status" value="1"/>
</dbReference>
<dbReference type="SMART" id="SM00516">
    <property type="entry name" value="SEC14"/>
    <property type="match status" value="1"/>
</dbReference>
<dbReference type="PANTHER" id="PTHR23324:SF83">
    <property type="entry name" value="SEC14-LIKE PROTEIN 2"/>
    <property type="match status" value="1"/>
</dbReference>
<gene>
    <name evidence="2" type="ORF">SPIL2461_LOCUS4911</name>
</gene>
<evidence type="ECO:0000313" key="3">
    <source>
        <dbReference type="Proteomes" id="UP000649617"/>
    </source>
</evidence>
<dbReference type="PANTHER" id="PTHR23324">
    <property type="entry name" value="SEC14 RELATED PROTEIN"/>
    <property type="match status" value="1"/>
</dbReference>
<dbReference type="GO" id="GO:0005737">
    <property type="term" value="C:cytoplasm"/>
    <property type="evidence" value="ECO:0007669"/>
    <property type="project" value="TreeGrafter"/>
</dbReference>
<dbReference type="InterPro" id="IPR051064">
    <property type="entry name" value="SEC14/CRAL-TRIO_domain"/>
</dbReference>
<dbReference type="AlphaFoldDB" id="A0A812M818"/>
<proteinExistence type="predicted"/>
<reference evidence="2" key="1">
    <citation type="submission" date="2021-02" db="EMBL/GenBank/DDBJ databases">
        <authorList>
            <person name="Dougan E. K."/>
            <person name="Rhodes N."/>
            <person name="Thang M."/>
            <person name="Chan C."/>
        </authorList>
    </citation>
    <scope>NUCLEOTIDE SEQUENCE</scope>
</reference>
<dbReference type="Pfam" id="PF00650">
    <property type="entry name" value="CRAL_TRIO"/>
    <property type="match status" value="1"/>
</dbReference>
<dbReference type="Gene3D" id="3.40.525.10">
    <property type="entry name" value="CRAL-TRIO lipid binding domain"/>
    <property type="match status" value="1"/>
</dbReference>
<dbReference type="Proteomes" id="UP000649617">
    <property type="component" value="Unassembled WGS sequence"/>
</dbReference>
<comment type="caution">
    <text evidence="2">The sequence shown here is derived from an EMBL/GenBank/DDBJ whole genome shotgun (WGS) entry which is preliminary data.</text>
</comment>
<accession>A0A812M818</accession>
<sequence length="140" mass="15646">MLHAMADETLLQMARPKGTKDPRGFVLIVDMDGMGAWHMSPRLVKAFAAVSRIDEAHYPDTVAHIFVVNAPWIFQALFVLIRPFLNEDTLTKIHFSSEVPDELLWHLGADCLPTELGGSRAEVFPYALDALPSRHPELSP</sequence>
<keyword evidence="3" id="KW-1185">Reference proteome</keyword>
<dbReference type="InterPro" id="IPR036865">
    <property type="entry name" value="CRAL-TRIO_dom_sf"/>
</dbReference>